<protein>
    <recommendedName>
        <fullName evidence="4">LTXXQ motif family protein</fullName>
    </recommendedName>
</protein>
<evidence type="ECO:0008006" key="4">
    <source>
        <dbReference type="Google" id="ProtNLM"/>
    </source>
</evidence>
<organism evidence="2 3">
    <name type="scientific">Paraburkholderia diazotrophica</name>
    <dbReference type="NCBI Taxonomy" id="667676"/>
    <lineage>
        <taxon>Bacteria</taxon>
        <taxon>Pseudomonadati</taxon>
        <taxon>Pseudomonadota</taxon>
        <taxon>Betaproteobacteria</taxon>
        <taxon>Burkholderiales</taxon>
        <taxon>Burkholderiaceae</taxon>
        <taxon>Paraburkholderia</taxon>
    </lineage>
</organism>
<sequence>MKTVRNAFLCAVVPLVCALGASHAQAQGIGRSGSYGPWWDSPVTMSMDKLTAQQRSEVVQIKNRMMQMTMEHEQAMAKMESEFMQTMMDLQKQLLDVFRGH</sequence>
<feature type="chain" id="PRO_5011593548" description="LTXXQ motif family protein" evidence="1">
    <location>
        <begin position="27"/>
        <end position="101"/>
    </location>
</feature>
<keyword evidence="1" id="KW-0732">Signal</keyword>
<evidence type="ECO:0000313" key="2">
    <source>
        <dbReference type="EMBL" id="SEJ37471.1"/>
    </source>
</evidence>
<accession>A0A1H6Y8B5</accession>
<evidence type="ECO:0000256" key="1">
    <source>
        <dbReference type="SAM" id="SignalP"/>
    </source>
</evidence>
<feature type="signal peptide" evidence="1">
    <location>
        <begin position="1"/>
        <end position="26"/>
    </location>
</feature>
<dbReference type="EMBL" id="FNYE01000010">
    <property type="protein sequence ID" value="SEJ37471.1"/>
    <property type="molecule type" value="Genomic_DNA"/>
</dbReference>
<reference evidence="3" key="1">
    <citation type="submission" date="2016-10" db="EMBL/GenBank/DDBJ databases">
        <authorList>
            <person name="Varghese N."/>
            <person name="Submissions S."/>
        </authorList>
    </citation>
    <scope>NUCLEOTIDE SEQUENCE [LARGE SCALE GENOMIC DNA]</scope>
    <source>
        <strain evidence="3">LMG 26031</strain>
    </source>
</reference>
<evidence type="ECO:0000313" key="3">
    <source>
        <dbReference type="Proteomes" id="UP000198866"/>
    </source>
</evidence>
<gene>
    <name evidence="2" type="ORF">SAMN05192539_101010</name>
</gene>
<name>A0A1H6Y8B5_9BURK</name>
<dbReference type="Proteomes" id="UP000198866">
    <property type="component" value="Unassembled WGS sequence"/>
</dbReference>
<dbReference type="AlphaFoldDB" id="A0A1H6Y8B5"/>
<keyword evidence="3" id="KW-1185">Reference proteome</keyword>
<proteinExistence type="predicted"/>